<evidence type="ECO:0000256" key="3">
    <source>
        <dbReference type="ARBA" id="ARBA00022763"/>
    </source>
</evidence>
<dbReference type="GO" id="GO:0006289">
    <property type="term" value="P:nucleotide-excision repair"/>
    <property type="evidence" value="ECO:0007669"/>
    <property type="project" value="InterPro"/>
</dbReference>
<evidence type="ECO:0000256" key="2">
    <source>
        <dbReference type="ARBA" id="ARBA00007132"/>
    </source>
</evidence>
<organism evidence="10 11">
    <name type="scientific">Cryptosporidium andersoni</name>
    <dbReference type="NCBI Taxonomy" id="117008"/>
    <lineage>
        <taxon>Eukaryota</taxon>
        <taxon>Sar</taxon>
        <taxon>Alveolata</taxon>
        <taxon>Apicomplexa</taxon>
        <taxon>Conoidasida</taxon>
        <taxon>Coccidia</taxon>
        <taxon>Eucoccidiorida</taxon>
        <taxon>Eimeriorina</taxon>
        <taxon>Cryptosporidiidae</taxon>
        <taxon>Cryptosporidium</taxon>
    </lineage>
</organism>
<dbReference type="Proteomes" id="UP000186804">
    <property type="component" value="Unassembled WGS sequence"/>
</dbReference>
<dbReference type="OrthoDB" id="364513at2759"/>
<comment type="similarity">
    <text evidence="2 8">Belongs to the TFB2 family.</text>
</comment>
<dbReference type="Pfam" id="PF03849">
    <property type="entry name" value="Tfb2"/>
    <property type="match status" value="2"/>
</dbReference>
<keyword evidence="7 8" id="KW-0539">Nucleus</keyword>
<dbReference type="Pfam" id="PF18307">
    <property type="entry name" value="Tfb2_C"/>
    <property type="match status" value="1"/>
</dbReference>
<dbReference type="GO" id="GO:0001671">
    <property type="term" value="F:ATPase activator activity"/>
    <property type="evidence" value="ECO:0007669"/>
    <property type="project" value="InterPro"/>
</dbReference>
<evidence type="ECO:0000256" key="4">
    <source>
        <dbReference type="ARBA" id="ARBA00023015"/>
    </source>
</evidence>
<feature type="domain" description="Transcription factor Tfb2 C-terminal" evidence="9">
    <location>
        <begin position="693"/>
        <end position="781"/>
    </location>
</feature>
<evidence type="ECO:0000256" key="7">
    <source>
        <dbReference type="ARBA" id="ARBA00023242"/>
    </source>
</evidence>
<dbReference type="AlphaFoldDB" id="A0A1J4MEX8"/>
<comment type="subcellular location">
    <subcellularLocation>
        <location evidence="1 8">Nucleus</location>
    </subcellularLocation>
</comment>
<dbReference type="GO" id="GO:0003690">
    <property type="term" value="F:double-stranded DNA binding"/>
    <property type="evidence" value="ECO:0007669"/>
    <property type="project" value="TreeGrafter"/>
</dbReference>
<reference evidence="10 11" key="1">
    <citation type="submission" date="2016-10" db="EMBL/GenBank/DDBJ databases">
        <title>Reductive evolution of mitochondrial metabolism and differential evolution of invasion-related proteins in Cryptosporidium.</title>
        <authorList>
            <person name="Liu S."/>
            <person name="Roellig D.M."/>
            <person name="Guo Y."/>
            <person name="Li N."/>
            <person name="Frace M.A."/>
            <person name="Tang K."/>
            <person name="Zhang L."/>
            <person name="Feng Y."/>
            <person name="Xiao L."/>
        </authorList>
    </citation>
    <scope>NUCLEOTIDE SEQUENCE [LARGE SCALE GENOMIC DNA]</scope>
    <source>
        <strain evidence="10">30847</strain>
    </source>
</reference>
<evidence type="ECO:0000313" key="10">
    <source>
        <dbReference type="EMBL" id="OII71572.1"/>
    </source>
</evidence>
<evidence type="ECO:0000256" key="8">
    <source>
        <dbReference type="RuleBase" id="RU364024"/>
    </source>
</evidence>
<comment type="caution">
    <text evidence="10">The sequence shown here is derived from an EMBL/GenBank/DDBJ whole genome shotgun (WGS) entry which is preliminary data.</text>
</comment>
<keyword evidence="5 8" id="KW-0804">Transcription</keyword>
<evidence type="ECO:0000313" key="11">
    <source>
        <dbReference type="Proteomes" id="UP000186804"/>
    </source>
</evidence>
<accession>A0A1J4MEX8</accession>
<dbReference type="InterPro" id="IPR004598">
    <property type="entry name" value="TFIIH_p52/Tfb2"/>
</dbReference>
<dbReference type="RefSeq" id="XP_067066762.1">
    <property type="nucleotide sequence ID" value="XM_067213511.1"/>
</dbReference>
<keyword evidence="6 8" id="KW-0234">DNA repair</keyword>
<dbReference type="PANTHER" id="PTHR13152:SF0">
    <property type="entry name" value="GENERAL TRANSCRIPTION FACTOR IIH SUBUNIT 4"/>
    <property type="match status" value="1"/>
</dbReference>
<gene>
    <name evidence="10" type="ORF">cand_032850</name>
</gene>
<keyword evidence="3 8" id="KW-0227">DNA damage</keyword>
<dbReference type="PANTHER" id="PTHR13152">
    <property type="entry name" value="TFIIH, POLYPEPTIDE 4"/>
    <property type="match status" value="1"/>
</dbReference>
<proteinExistence type="inferred from homology"/>
<dbReference type="InterPro" id="IPR040662">
    <property type="entry name" value="Tfb2_C"/>
</dbReference>
<evidence type="ECO:0000256" key="1">
    <source>
        <dbReference type="ARBA" id="ARBA00004123"/>
    </source>
</evidence>
<sequence>MPNIIAKEDGIFRSPHIGLTNNKIATHSSISAESSFTSWNLMEYISSLTDSSVSILFSNQSCVIELYSSLTELEQQVTIRLAMIGTNPNLNMLGEKAMQLWVLPSKQDELFAALKHLRLLKVIKANILKFNNSSNTLNNNESTNTIGSNISIQYSLNTEFQKSLYNYLINGLNDNQILNSHLNISNEGKKVRRTLLTQFVRYKWNNILNMIVEVSGYSYGNNFYDFSSLSRQYRIISKDIIDILLNMGLITYPTYEKDNCKDTVKVKVQDVSNSNQLKRSEETSSIISPVSIVTQSELYDGFEGEDEQILIDTKDNGSIEDFEYLNNISDDEYQPYITKRNKLRKSGKKLQNNEECLKGQMDKIFEQKLVPKAFCWLLCDTCNQLLTLLNEFIKLMGNSNNNQENNKQISLDKDLVDVISLIFRLSNSKVGQPILVCNNNNLLSRFLYFAYDLGLIYFDDTIYSKDDHSFNLPTDLNHSQTYLIYTTPYTLLLGHDGYQLQTLYPALKVVASLNKIVDNEEIDNNETGNSILLPSHFYYNQDNEDKDPYNDEYLTEKYSESIINNNKNNKNVELNNTSNYIDLKISYSIESNLFSSGISNLEAGIIVQSNFRVYCYTASPLQAKILRHLCQVKVRGPNIICGVLTRRGLLSAYSMGVKAYQILRFFISNAHPIILKRHITDGTSIIPISVETQLKLWENDHNRLEINKVSLFSDWGNNKEDIELFKQTVTYAIGKQVVLYHNLIDNLSIIENKHNSYEQKTQQLYLAVQQDAEDDIKSFIKAKRELVTRVNI</sequence>
<evidence type="ECO:0000256" key="5">
    <source>
        <dbReference type="ARBA" id="ARBA00023163"/>
    </source>
</evidence>
<comment type="function">
    <text evidence="8">Component of the general transcription and DNA repair factor IIH (TFIIH) core complex which is involved in general and transcription-coupled nucleotide excision repair (NER) of damaged DNA.</text>
</comment>
<dbReference type="VEuPathDB" id="CryptoDB:cand_032850"/>
<dbReference type="GO" id="GO:0000439">
    <property type="term" value="C:transcription factor TFIIH core complex"/>
    <property type="evidence" value="ECO:0007669"/>
    <property type="project" value="InterPro"/>
</dbReference>
<dbReference type="GO" id="GO:0005675">
    <property type="term" value="C:transcription factor TFIIH holo complex"/>
    <property type="evidence" value="ECO:0007669"/>
    <property type="project" value="TreeGrafter"/>
</dbReference>
<evidence type="ECO:0000259" key="9">
    <source>
        <dbReference type="Pfam" id="PF18307"/>
    </source>
</evidence>
<evidence type="ECO:0000256" key="6">
    <source>
        <dbReference type="ARBA" id="ARBA00023204"/>
    </source>
</evidence>
<keyword evidence="4 8" id="KW-0805">Transcription regulation</keyword>
<protein>
    <recommendedName>
        <fullName evidence="8">General transcription factor IIH subunit 4</fullName>
    </recommendedName>
</protein>
<dbReference type="Gene3D" id="3.30.70.2610">
    <property type="match status" value="1"/>
</dbReference>
<name>A0A1J4MEX8_9CRYT</name>
<keyword evidence="11" id="KW-1185">Reference proteome</keyword>
<dbReference type="EMBL" id="LRBS01000121">
    <property type="protein sequence ID" value="OII71572.1"/>
    <property type="molecule type" value="Genomic_DNA"/>
</dbReference>
<dbReference type="GeneID" id="92367469"/>